<dbReference type="InterPro" id="IPR013766">
    <property type="entry name" value="Thioredoxin_domain"/>
</dbReference>
<dbReference type="SUPFAM" id="SSF52833">
    <property type="entry name" value="Thioredoxin-like"/>
    <property type="match status" value="1"/>
</dbReference>
<dbReference type="CDD" id="cd02947">
    <property type="entry name" value="TRX_family"/>
    <property type="match status" value="1"/>
</dbReference>
<proteinExistence type="predicted"/>
<reference evidence="5" key="1">
    <citation type="submission" date="2014-05" db="EMBL/GenBank/DDBJ databases">
        <title>The transcriptome of the halophilic microalga Tetraselmis sp. GSL018 isolated from the Great Salt Lake, Utah.</title>
        <authorList>
            <person name="Jinkerson R.E."/>
            <person name="D'Adamo S."/>
            <person name="Posewitz M.C."/>
        </authorList>
    </citation>
    <scope>NUCLEOTIDE SEQUENCE</scope>
    <source>
        <strain evidence="5">GSL018</strain>
    </source>
</reference>
<name>A0A061SKI3_9CHLO</name>
<evidence type="ECO:0000256" key="1">
    <source>
        <dbReference type="ARBA" id="ARBA00023157"/>
    </source>
</evidence>
<accession>A0A061SKI3</accession>
<organism evidence="5">
    <name type="scientific">Tetraselmis sp. GSL018</name>
    <dbReference type="NCBI Taxonomy" id="582737"/>
    <lineage>
        <taxon>Eukaryota</taxon>
        <taxon>Viridiplantae</taxon>
        <taxon>Chlorophyta</taxon>
        <taxon>core chlorophytes</taxon>
        <taxon>Chlorodendrophyceae</taxon>
        <taxon>Chlorodendrales</taxon>
        <taxon>Chlorodendraceae</taxon>
        <taxon>Tetraselmis</taxon>
    </lineage>
</organism>
<gene>
    <name evidence="4" type="ORF">TSPGSL018_10191</name>
    <name evidence="3" type="ORF">TSPGSL018_21562</name>
    <name evidence="5" type="ORF">TSPGSL018_58</name>
</gene>
<evidence type="ECO:0000313" key="5">
    <source>
        <dbReference type="EMBL" id="JAC84823.1"/>
    </source>
</evidence>
<dbReference type="InterPro" id="IPR036249">
    <property type="entry name" value="Thioredoxin-like_sf"/>
</dbReference>
<sequence>MSCRTLCNTPSRRVLAQPACFRSRRVSISPRNPARFDRSVVFASSSSDFGNVREVTSKDDLQASFDEAGESLVVVNIGAKTCGPCKLIWPKYVEMSQEYEDATFLKITGDENKETVALMKDWGVKAVPEFRYFKSGELLHKHSGSDMTELRSCIDAHI</sequence>
<protein>
    <submittedName>
        <fullName evidence="5">Thioredoxin f</fullName>
    </submittedName>
</protein>
<dbReference type="PANTHER" id="PTHR46115">
    <property type="entry name" value="THIOREDOXIN-LIKE PROTEIN 1"/>
    <property type="match status" value="1"/>
</dbReference>
<dbReference type="EMBL" id="GBEZ01000025">
    <property type="protein sequence ID" value="JAC84823.1"/>
    <property type="molecule type" value="Transcribed_RNA"/>
</dbReference>
<dbReference type="AlphaFoldDB" id="A0A061SKI3"/>
<dbReference type="PROSITE" id="PS51352">
    <property type="entry name" value="THIOREDOXIN_2"/>
    <property type="match status" value="1"/>
</dbReference>
<dbReference type="Gene3D" id="3.40.30.10">
    <property type="entry name" value="Glutaredoxin"/>
    <property type="match status" value="1"/>
</dbReference>
<evidence type="ECO:0000259" key="2">
    <source>
        <dbReference type="PROSITE" id="PS51352"/>
    </source>
</evidence>
<keyword evidence="1" id="KW-1015">Disulfide bond</keyword>
<dbReference type="Pfam" id="PF00085">
    <property type="entry name" value="Thioredoxin"/>
    <property type="match status" value="1"/>
</dbReference>
<dbReference type="EMBL" id="GBEZ01009633">
    <property type="protein sequence ID" value="JAC75967.1"/>
    <property type="molecule type" value="Transcribed_RNA"/>
</dbReference>
<evidence type="ECO:0000313" key="4">
    <source>
        <dbReference type="EMBL" id="JAC80475.1"/>
    </source>
</evidence>
<feature type="domain" description="Thioredoxin" evidence="2">
    <location>
        <begin position="33"/>
        <end position="158"/>
    </location>
</feature>
<evidence type="ECO:0000313" key="3">
    <source>
        <dbReference type="EMBL" id="JAC75967.1"/>
    </source>
</evidence>
<dbReference type="EMBL" id="GBEZ01004770">
    <property type="protein sequence ID" value="JAC80475.1"/>
    <property type="molecule type" value="Transcribed_RNA"/>
</dbReference>